<keyword evidence="2" id="KW-0358">Heparin-binding</keyword>
<name>A0AAN8NMI0_POLSC</name>
<evidence type="ECO:0000256" key="12">
    <source>
        <dbReference type="ARBA" id="ARBA00023319"/>
    </source>
</evidence>
<keyword evidence="9 18" id="KW-0472">Membrane</keyword>
<reference evidence="22 23" key="1">
    <citation type="submission" date="2023-10" db="EMBL/GenBank/DDBJ databases">
        <title>Genomes of two closely related lineages of the louse Polyplax serrata with different host specificities.</title>
        <authorList>
            <person name="Martinu J."/>
            <person name="Tarabai H."/>
            <person name="Stefka J."/>
            <person name="Hypsa V."/>
        </authorList>
    </citation>
    <scope>NUCLEOTIDE SEQUENCE [LARGE SCALE GENOMIC DNA]</scope>
    <source>
        <strain evidence="22">HR10_N</strain>
    </source>
</reference>
<keyword evidence="7" id="KW-0654">Proteoglycan</keyword>
<dbReference type="InterPro" id="IPR036179">
    <property type="entry name" value="Ig-like_dom_sf"/>
</dbReference>
<keyword evidence="4 19" id="KW-0732">Signal</keyword>
<evidence type="ECO:0000256" key="8">
    <source>
        <dbReference type="ARBA" id="ARBA00022989"/>
    </source>
</evidence>
<evidence type="ECO:0000256" key="3">
    <source>
        <dbReference type="ARBA" id="ARBA00022692"/>
    </source>
</evidence>
<dbReference type="Gene3D" id="2.60.40.10">
    <property type="entry name" value="Immunoglobulins"/>
    <property type="match status" value="6"/>
</dbReference>
<dbReference type="InterPro" id="IPR003961">
    <property type="entry name" value="FN3_dom"/>
</dbReference>
<dbReference type="InterPro" id="IPR003599">
    <property type="entry name" value="Ig_sub"/>
</dbReference>
<keyword evidence="3 18" id="KW-0812">Transmembrane</keyword>
<feature type="chain" id="PRO_5043040141" description="Interference hedgehog" evidence="19">
    <location>
        <begin position="23"/>
        <end position="887"/>
    </location>
</feature>
<evidence type="ECO:0000256" key="10">
    <source>
        <dbReference type="ARBA" id="ARBA00023157"/>
    </source>
</evidence>
<evidence type="ECO:0000259" key="20">
    <source>
        <dbReference type="PROSITE" id="PS50835"/>
    </source>
</evidence>
<evidence type="ECO:0000256" key="11">
    <source>
        <dbReference type="ARBA" id="ARBA00023180"/>
    </source>
</evidence>
<dbReference type="InterPro" id="IPR007110">
    <property type="entry name" value="Ig-like_dom"/>
</dbReference>
<keyword evidence="6" id="KW-0130">Cell adhesion</keyword>
<dbReference type="PROSITE" id="PS50853">
    <property type="entry name" value="FN3"/>
    <property type="match status" value="2"/>
</dbReference>
<evidence type="ECO:0000256" key="18">
    <source>
        <dbReference type="SAM" id="Phobius"/>
    </source>
</evidence>
<evidence type="ECO:0000256" key="14">
    <source>
        <dbReference type="ARBA" id="ARBA00038144"/>
    </source>
</evidence>
<feature type="compositionally biased region" description="Low complexity" evidence="17">
    <location>
        <begin position="659"/>
        <end position="671"/>
    </location>
</feature>
<sequence>MEGNSYFTLLVVAGALLVVLRADVGPKFINNPEPIVAPLGDEVEFDCSLDIRADHLRWKHNGRLLPHVFNNTAKSQMVFKMNNESQIGDYQCIAWYGASAIASNPARLSLAKLGPIPPMSYLSIEVSEGNNVGVKCRVPYSKPAAVVQYYKNNKTLEGHHVLKSGTLLLTNVTSKDSGVYSCSITNPYVQEHALFLPSYDEITVRSKVERISPQFSYPPQTRYNVQTGGNVTLECVGYGEPMPKYNWRRKNGQLPNGRYTITAAGLQLINMTPADGGVYTCELDNSVPPKLVHHFDVVWQESAYVVRGPSNLLVKEGGKARLDCLIRGKPTPRVTWLLNGESIKNDSHIIVNGMYMYVVTDSTIQIVDVEKRHAGMYQCMAENSLGSSFGSSTLHVEPRQVTAKDTLGVRAFSHRTHFRDNDIRTIMRQPEGNKYKKFGKAKGEMIPPTRPNVTRLTDRSVMVRWHVTPNKGLPILFFKVQHKELTKGKGSRWMTNNEDIPPHVGSYEVGNLTPDRYYRFRIAAVYSNMDNKLSPNSARFCLHAGTMKQTPAAPKLIHTSAAGPESIQIVWEYQNNSKLPIEGFYVYYRSTSNAGEYIKATVEGEWTRSYVINYLNQDTAYDIKLQSFTVNAASEFSEIFTQKTEKIPTISPPPEEPVTTGSENENNETSKSSNQLYVTLGAVLGGLALLLMLCLGIFFCNKHRHTSPESQDEDDDDDDDGADKAKHIQLEPINVNGHISRPNGHGPKTNGYVTSKMNITNNPLADTDDEEKNQNIMEISFITRTSTMTTTTTNQIGNLSRRHRSHPKPEATCPSVKVSAPAAAAEAATNKMEVDERISQLCGDSCSSSEVDICEETSEVVVQTCGLESESWRRCDVTNIRTVENYV</sequence>
<evidence type="ECO:0000256" key="7">
    <source>
        <dbReference type="ARBA" id="ARBA00022974"/>
    </source>
</evidence>
<dbReference type="GO" id="GO:0098609">
    <property type="term" value="P:cell-cell adhesion"/>
    <property type="evidence" value="ECO:0007669"/>
    <property type="project" value="TreeGrafter"/>
</dbReference>
<gene>
    <name evidence="22" type="ORF">RUM43_011690</name>
</gene>
<dbReference type="InterPro" id="IPR013783">
    <property type="entry name" value="Ig-like_fold"/>
</dbReference>
<feature type="domain" description="Fibronectin type-III" evidence="21">
    <location>
        <begin position="553"/>
        <end position="647"/>
    </location>
</feature>
<comment type="caution">
    <text evidence="22">The sequence shown here is derived from an EMBL/GenBank/DDBJ whole genome shotgun (WGS) entry which is preliminary data.</text>
</comment>
<evidence type="ECO:0000256" key="17">
    <source>
        <dbReference type="SAM" id="MobiDB-lite"/>
    </source>
</evidence>
<feature type="domain" description="Fibronectin type-III" evidence="21">
    <location>
        <begin position="447"/>
        <end position="549"/>
    </location>
</feature>
<evidence type="ECO:0000256" key="16">
    <source>
        <dbReference type="ARBA" id="ARBA00041099"/>
    </source>
</evidence>
<evidence type="ECO:0000256" key="1">
    <source>
        <dbReference type="ARBA" id="ARBA00004479"/>
    </source>
</evidence>
<feature type="domain" description="Ig-like" evidence="20">
    <location>
        <begin position="289"/>
        <end position="397"/>
    </location>
</feature>
<dbReference type="Pfam" id="PF07679">
    <property type="entry name" value="I-set"/>
    <property type="match status" value="1"/>
</dbReference>
<comment type="subcellular location">
    <subcellularLocation>
        <location evidence="1">Membrane</location>
        <topology evidence="1">Single-pass type I membrane protein</topology>
    </subcellularLocation>
</comment>
<evidence type="ECO:0000313" key="23">
    <source>
        <dbReference type="Proteomes" id="UP001372834"/>
    </source>
</evidence>
<dbReference type="Proteomes" id="UP001372834">
    <property type="component" value="Unassembled WGS sequence"/>
</dbReference>
<dbReference type="CDD" id="cd00096">
    <property type="entry name" value="Ig"/>
    <property type="match status" value="1"/>
</dbReference>
<dbReference type="FunFam" id="2.60.40.10:FF:000017">
    <property type="entry name" value="Down syndrome cell adhesion molecule b"/>
    <property type="match status" value="1"/>
</dbReference>
<evidence type="ECO:0000256" key="13">
    <source>
        <dbReference type="ARBA" id="ARBA00037573"/>
    </source>
</evidence>
<protein>
    <recommendedName>
        <fullName evidence="16">Interference hedgehog</fullName>
    </recommendedName>
</protein>
<dbReference type="PROSITE" id="PS50835">
    <property type="entry name" value="IG_LIKE"/>
    <property type="match status" value="4"/>
</dbReference>
<feature type="region of interest" description="Disordered" evidence="17">
    <location>
        <begin position="643"/>
        <end position="671"/>
    </location>
</feature>
<proteinExistence type="inferred from homology"/>
<dbReference type="InterPro" id="IPR013098">
    <property type="entry name" value="Ig_I-set"/>
</dbReference>
<feature type="signal peptide" evidence="19">
    <location>
        <begin position="1"/>
        <end position="22"/>
    </location>
</feature>
<feature type="transmembrane region" description="Helical" evidence="18">
    <location>
        <begin position="676"/>
        <end position="700"/>
    </location>
</feature>
<evidence type="ECO:0000256" key="2">
    <source>
        <dbReference type="ARBA" id="ARBA00022674"/>
    </source>
</evidence>
<keyword evidence="8 18" id="KW-1133">Transmembrane helix</keyword>
<dbReference type="SMART" id="SM00409">
    <property type="entry name" value="IG"/>
    <property type="match status" value="4"/>
</dbReference>
<dbReference type="SUPFAM" id="SSF48726">
    <property type="entry name" value="Immunoglobulin"/>
    <property type="match status" value="3"/>
</dbReference>
<dbReference type="CDD" id="cd00063">
    <property type="entry name" value="FN3"/>
    <property type="match status" value="2"/>
</dbReference>
<evidence type="ECO:0000256" key="4">
    <source>
        <dbReference type="ARBA" id="ARBA00022729"/>
    </source>
</evidence>
<feature type="domain" description="Ig-like" evidence="20">
    <location>
        <begin position="213"/>
        <end position="286"/>
    </location>
</feature>
<dbReference type="PANTHER" id="PTHR44170:SF33">
    <property type="entry name" value="BROTHER OF IHOG, ISOFORM G-RELATED"/>
    <property type="match status" value="1"/>
</dbReference>
<evidence type="ECO:0000313" key="22">
    <source>
        <dbReference type="EMBL" id="KAK6621384.1"/>
    </source>
</evidence>
<dbReference type="GO" id="GO:0048812">
    <property type="term" value="P:neuron projection morphogenesis"/>
    <property type="evidence" value="ECO:0007669"/>
    <property type="project" value="UniProtKB-ARBA"/>
</dbReference>
<dbReference type="SMART" id="SM00060">
    <property type="entry name" value="FN3"/>
    <property type="match status" value="2"/>
</dbReference>
<dbReference type="InterPro" id="IPR036116">
    <property type="entry name" value="FN3_sf"/>
</dbReference>
<evidence type="ECO:0000256" key="5">
    <source>
        <dbReference type="ARBA" id="ARBA00022737"/>
    </source>
</evidence>
<keyword evidence="11" id="KW-0325">Glycoprotein</keyword>
<evidence type="ECO:0000256" key="19">
    <source>
        <dbReference type="SAM" id="SignalP"/>
    </source>
</evidence>
<feature type="domain" description="Ig-like" evidence="20">
    <location>
        <begin position="26"/>
        <end position="109"/>
    </location>
</feature>
<keyword evidence="10" id="KW-1015">Disulfide bond</keyword>
<dbReference type="AlphaFoldDB" id="A0AAN8NMI0"/>
<evidence type="ECO:0000256" key="15">
    <source>
        <dbReference type="ARBA" id="ARBA00038530"/>
    </source>
</evidence>
<dbReference type="InterPro" id="IPR003598">
    <property type="entry name" value="Ig_sub2"/>
</dbReference>
<organism evidence="22 23">
    <name type="scientific">Polyplax serrata</name>
    <name type="common">Common mouse louse</name>
    <dbReference type="NCBI Taxonomy" id="468196"/>
    <lineage>
        <taxon>Eukaryota</taxon>
        <taxon>Metazoa</taxon>
        <taxon>Ecdysozoa</taxon>
        <taxon>Arthropoda</taxon>
        <taxon>Hexapoda</taxon>
        <taxon>Insecta</taxon>
        <taxon>Pterygota</taxon>
        <taxon>Neoptera</taxon>
        <taxon>Paraneoptera</taxon>
        <taxon>Psocodea</taxon>
        <taxon>Troctomorpha</taxon>
        <taxon>Phthiraptera</taxon>
        <taxon>Anoplura</taxon>
        <taxon>Polyplacidae</taxon>
        <taxon>Polyplax</taxon>
    </lineage>
</organism>
<dbReference type="Pfam" id="PF00041">
    <property type="entry name" value="fn3"/>
    <property type="match status" value="2"/>
</dbReference>
<accession>A0AAN8NMI0</accession>
<evidence type="ECO:0000256" key="6">
    <source>
        <dbReference type="ARBA" id="ARBA00022889"/>
    </source>
</evidence>
<comment type="similarity">
    <text evidence="14">Belongs to the immunoglobulin superfamily. IHOG family.</text>
</comment>
<dbReference type="SUPFAM" id="SSF49265">
    <property type="entry name" value="Fibronectin type III"/>
    <property type="match status" value="1"/>
</dbReference>
<keyword evidence="12" id="KW-0393">Immunoglobulin domain</keyword>
<dbReference type="SMART" id="SM00408">
    <property type="entry name" value="IGc2"/>
    <property type="match status" value="3"/>
</dbReference>
<dbReference type="EMBL" id="JAWJWE010000039">
    <property type="protein sequence ID" value="KAK6621384.1"/>
    <property type="molecule type" value="Genomic_DNA"/>
</dbReference>
<evidence type="ECO:0000259" key="21">
    <source>
        <dbReference type="PROSITE" id="PS50853"/>
    </source>
</evidence>
<dbReference type="Pfam" id="PF13927">
    <property type="entry name" value="Ig_3"/>
    <property type="match status" value="1"/>
</dbReference>
<dbReference type="Pfam" id="PF13895">
    <property type="entry name" value="Ig_2"/>
    <property type="match status" value="1"/>
</dbReference>
<comment type="function">
    <text evidence="13">Mediates response to the active Hedgehog (Hh) protein signal in embryos, functioning upstream or at the level of patched (ptc).</text>
</comment>
<comment type="subunit">
    <text evidence="15">Homodimer. Heterotetramer; 2 iHog chains bind 2 hh chains when facilitated by heparin, heparin is required to promote high-affinity interactions between hh and iHog.</text>
</comment>
<dbReference type="GO" id="GO:0016020">
    <property type="term" value="C:membrane"/>
    <property type="evidence" value="ECO:0007669"/>
    <property type="project" value="UniProtKB-SubCell"/>
</dbReference>
<keyword evidence="5" id="KW-0677">Repeat</keyword>
<dbReference type="PANTHER" id="PTHR44170">
    <property type="entry name" value="PROTEIN SIDEKICK"/>
    <property type="match status" value="1"/>
</dbReference>
<feature type="domain" description="Ig-like" evidence="20">
    <location>
        <begin position="117"/>
        <end position="203"/>
    </location>
</feature>
<evidence type="ECO:0000256" key="9">
    <source>
        <dbReference type="ARBA" id="ARBA00023136"/>
    </source>
</evidence>